<organism evidence="2 3">
    <name type="scientific">Solimicrobium silvestre</name>
    <dbReference type="NCBI Taxonomy" id="2099400"/>
    <lineage>
        <taxon>Bacteria</taxon>
        <taxon>Pseudomonadati</taxon>
        <taxon>Pseudomonadota</taxon>
        <taxon>Betaproteobacteria</taxon>
        <taxon>Burkholderiales</taxon>
        <taxon>Oxalobacteraceae</taxon>
        <taxon>Solimicrobium</taxon>
    </lineage>
</organism>
<reference evidence="2 3" key="1">
    <citation type="submission" date="2018-02" db="EMBL/GenBank/DDBJ databases">
        <title>Solimicrobium silvestre gen. nov., sp. nov., isolated from alpine forest soil.</title>
        <authorList>
            <person name="Margesin R."/>
            <person name="Albuquerque L."/>
            <person name="Zhang D.-C."/>
            <person name="Froufe H.J.C."/>
            <person name="Severino R."/>
            <person name="Roxo I."/>
            <person name="Egas C."/>
            <person name="Da Costa M.S."/>
        </authorList>
    </citation>
    <scope>NUCLEOTIDE SEQUENCE [LARGE SCALE GENOMIC DNA]</scope>
    <source>
        <strain evidence="2 3">S20-91</strain>
    </source>
</reference>
<name>A0A2S9GTC8_9BURK</name>
<dbReference type="Proteomes" id="UP000237839">
    <property type="component" value="Unassembled WGS sequence"/>
</dbReference>
<protein>
    <submittedName>
        <fullName evidence="2">Polysaccharide pyruvyl transferase</fullName>
    </submittedName>
</protein>
<dbReference type="RefSeq" id="WP_133166956.1">
    <property type="nucleotide sequence ID" value="NZ_PUGF01000032.1"/>
</dbReference>
<feature type="domain" description="Polysaccharide pyruvyl transferase" evidence="1">
    <location>
        <begin position="67"/>
        <end position="339"/>
    </location>
</feature>
<keyword evidence="2" id="KW-0808">Transferase</keyword>
<dbReference type="Pfam" id="PF04230">
    <property type="entry name" value="PS_pyruv_trans"/>
    <property type="match status" value="1"/>
</dbReference>
<dbReference type="GO" id="GO:0016740">
    <property type="term" value="F:transferase activity"/>
    <property type="evidence" value="ECO:0007669"/>
    <property type="project" value="UniProtKB-KW"/>
</dbReference>
<dbReference type="PANTHER" id="PTHR36836">
    <property type="entry name" value="COLANIC ACID BIOSYNTHESIS PROTEIN WCAK"/>
    <property type="match status" value="1"/>
</dbReference>
<keyword evidence="3" id="KW-1185">Reference proteome</keyword>
<dbReference type="InterPro" id="IPR007345">
    <property type="entry name" value="Polysacch_pyruvyl_Trfase"/>
</dbReference>
<dbReference type="OrthoDB" id="1814359at2"/>
<gene>
    <name evidence="2" type="ORF">S2091_4357</name>
</gene>
<accession>A0A2S9GTC8</accession>
<sequence length="425" mass="47633">MAISNSKKMKIYLHVAIPSSKENHALPTSLKKRVKRVMRTALDWLAWGINKTFLFKCYNYTQRAYCNRGDIAIKLAIKELLQKGLHDVELDFVETEWGCLNKEILADINQNAAIFVIAGGGYWVFSKTKKLSRAFLADSPFFPKISCPIAVFGSGVNFNMPSADAVLNVHLDAELQKVFMEFDQRVNFLAVRDQLTVDFFRSLGMKKTTLLCDPAVFLEPAAMQARPSGTPISIGINLAFHGPFAAQIFKKNILFYIEFLKSVQKKFHAKFMYFVHSDEELLIVQLLRFSGIKLEVVDQPAAELTGAYAQLDVLLCQMMHSNILSFNVGVPALNIAYDSKNFGFNQLIGMEDYCVSAHNLDAQVLLEKMSDLIANRAALALKLASKKKELSFPMEAFLHEVRELALSPQSVEIESPLPSLCVKSG</sequence>
<dbReference type="PANTHER" id="PTHR36836:SF1">
    <property type="entry name" value="COLANIC ACID BIOSYNTHESIS PROTEIN WCAK"/>
    <property type="match status" value="1"/>
</dbReference>
<dbReference type="AlphaFoldDB" id="A0A2S9GTC8"/>
<evidence type="ECO:0000313" key="3">
    <source>
        <dbReference type="Proteomes" id="UP000237839"/>
    </source>
</evidence>
<evidence type="ECO:0000259" key="1">
    <source>
        <dbReference type="Pfam" id="PF04230"/>
    </source>
</evidence>
<proteinExistence type="predicted"/>
<dbReference type="EMBL" id="PUGF01000032">
    <property type="protein sequence ID" value="PRC90956.1"/>
    <property type="molecule type" value="Genomic_DNA"/>
</dbReference>
<evidence type="ECO:0000313" key="2">
    <source>
        <dbReference type="EMBL" id="PRC90956.1"/>
    </source>
</evidence>
<comment type="caution">
    <text evidence="2">The sequence shown here is derived from an EMBL/GenBank/DDBJ whole genome shotgun (WGS) entry which is preliminary data.</text>
</comment>